<name>A0AAN6NBT1_9PEZI</name>
<dbReference type="AlphaFoldDB" id="A0AAN6NBT1"/>
<evidence type="ECO:0000313" key="3">
    <source>
        <dbReference type="Proteomes" id="UP001303473"/>
    </source>
</evidence>
<proteinExistence type="predicted"/>
<keyword evidence="1" id="KW-0812">Transmembrane</keyword>
<sequence>MGFLAKITPKLNLRMIPYILVIPIVLFQALSLAGCVSTSPSIPGLYIVSLQTAKNTSTPVQVRLGYFGICGGAGNESTFKCQSSSGQSADTVAANLFSLPSAPANGTKSNTTTSSTDEVKNLVATALDLQSQIFISILAGAAVLFFLGLIFLALLKRDIVNPNPDKPRHSAIIKKGTFGLLYLSTALAFTAALATSETAGALQYSSTASSNSTILIKPGISLQVLQWMAFGFSLLFTLAVPWLVRPGWGGEKMGMGY</sequence>
<dbReference type="GO" id="GO:0043332">
    <property type="term" value="C:mating projection tip"/>
    <property type="evidence" value="ECO:0007669"/>
    <property type="project" value="TreeGrafter"/>
</dbReference>
<dbReference type="Pfam" id="PF12351">
    <property type="entry name" value="Fig1"/>
    <property type="match status" value="1"/>
</dbReference>
<dbReference type="GO" id="GO:0000747">
    <property type="term" value="P:conjugation with cellular fusion"/>
    <property type="evidence" value="ECO:0007669"/>
    <property type="project" value="TreeGrafter"/>
</dbReference>
<keyword evidence="1" id="KW-1133">Transmembrane helix</keyword>
<dbReference type="PANTHER" id="PTHR28092">
    <property type="entry name" value="FACTOR-INDUCED GENE 1 PROTEIN"/>
    <property type="match status" value="1"/>
</dbReference>
<reference evidence="3" key="1">
    <citation type="journal article" date="2023" name="Mol. Phylogenet. Evol.">
        <title>Genome-scale phylogeny and comparative genomics of the fungal order Sordariales.</title>
        <authorList>
            <person name="Hensen N."/>
            <person name="Bonometti L."/>
            <person name="Westerberg I."/>
            <person name="Brannstrom I.O."/>
            <person name="Guillou S."/>
            <person name="Cros-Aarteil S."/>
            <person name="Calhoun S."/>
            <person name="Haridas S."/>
            <person name="Kuo A."/>
            <person name="Mondo S."/>
            <person name="Pangilinan J."/>
            <person name="Riley R."/>
            <person name="LaButti K."/>
            <person name="Andreopoulos B."/>
            <person name="Lipzen A."/>
            <person name="Chen C."/>
            <person name="Yan M."/>
            <person name="Daum C."/>
            <person name="Ng V."/>
            <person name="Clum A."/>
            <person name="Steindorff A."/>
            <person name="Ohm R.A."/>
            <person name="Martin F."/>
            <person name="Silar P."/>
            <person name="Natvig D.O."/>
            <person name="Lalanne C."/>
            <person name="Gautier V."/>
            <person name="Ament-Velasquez S.L."/>
            <person name="Kruys A."/>
            <person name="Hutchinson M.I."/>
            <person name="Powell A.J."/>
            <person name="Barry K."/>
            <person name="Miller A.N."/>
            <person name="Grigoriev I.V."/>
            <person name="Debuchy R."/>
            <person name="Gladieux P."/>
            <person name="Hiltunen Thoren M."/>
            <person name="Johannesson H."/>
        </authorList>
    </citation>
    <scope>NUCLEOTIDE SEQUENCE [LARGE SCALE GENOMIC DNA]</scope>
    <source>
        <strain evidence="3">CBS 340.73</strain>
    </source>
</reference>
<accession>A0AAN6NBT1</accession>
<feature type="transmembrane region" description="Helical" evidence="1">
    <location>
        <begin position="224"/>
        <end position="244"/>
    </location>
</feature>
<comment type="caution">
    <text evidence="2">The sequence shown here is derived from an EMBL/GenBank/DDBJ whole genome shotgun (WGS) entry which is preliminary data.</text>
</comment>
<evidence type="ECO:0000313" key="2">
    <source>
        <dbReference type="EMBL" id="KAK3942555.1"/>
    </source>
</evidence>
<keyword evidence="1" id="KW-0472">Membrane</keyword>
<dbReference type="PANTHER" id="PTHR28092:SF1">
    <property type="entry name" value="FACTOR-INDUCED GENE 1 PROTEIN"/>
    <property type="match status" value="1"/>
</dbReference>
<protein>
    <submittedName>
        <fullName evidence="2">Ca2+ regulator and membrane fusion protein Fig1-domain-containing protein</fullName>
    </submittedName>
</protein>
<dbReference type="PROSITE" id="PS51257">
    <property type="entry name" value="PROKAR_LIPOPROTEIN"/>
    <property type="match status" value="1"/>
</dbReference>
<dbReference type="EMBL" id="MU853773">
    <property type="protein sequence ID" value="KAK3942555.1"/>
    <property type="molecule type" value="Genomic_DNA"/>
</dbReference>
<feature type="transmembrane region" description="Helical" evidence="1">
    <location>
        <begin position="176"/>
        <end position="195"/>
    </location>
</feature>
<dbReference type="Proteomes" id="UP001303473">
    <property type="component" value="Unassembled WGS sequence"/>
</dbReference>
<dbReference type="GO" id="GO:0016020">
    <property type="term" value="C:membrane"/>
    <property type="evidence" value="ECO:0007669"/>
    <property type="project" value="InterPro"/>
</dbReference>
<dbReference type="InterPro" id="IPR033481">
    <property type="entry name" value="Dni1/Fig1"/>
</dbReference>
<keyword evidence="3" id="KW-1185">Reference proteome</keyword>
<feature type="transmembrane region" description="Helical" evidence="1">
    <location>
        <begin position="133"/>
        <end position="155"/>
    </location>
</feature>
<gene>
    <name evidence="2" type="ORF">QBC46DRAFT_72639</name>
</gene>
<evidence type="ECO:0000256" key="1">
    <source>
        <dbReference type="SAM" id="Phobius"/>
    </source>
</evidence>
<organism evidence="2 3">
    <name type="scientific">Diplogelasinospora grovesii</name>
    <dbReference type="NCBI Taxonomy" id="303347"/>
    <lineage>
        <taxon>Eukaryota</taxon>
        <taxon>Fungi</taxon>
        <taxon>Dikarya</taxon>
        <taxon>Ascomycota</taxon>
        <taxon>Pezizomycotina</taxon>
        <taxon>Sordariomycetes</taxon>
        <taxon>Sordariomycetidae</taxon>
        <taxon>Sordariales</taxon>
        <taxon>Diplogelasinosporaceae</taxon>
        <taxon>Diplogelasinospora</taxon>
    </lineage>
</organism>